<evidence type="ECO:0008006" key="2">
    <source>
        <dbReference type="Google" id="ProtNLM"/>
    </source>
</evidence>
<evidence type="ECO:0000313" key="1">
    <source>
        <dbReference type="EMBL" id="QHT78006.1"/>
    </source>
</evidence>
<sequence length="193" mass="22940">MSNMNDILCENGIQIFDNYLNAQEMDILSEILNKKMYNFNHNSGNREKIVTEFFSFYNKDDFFTNYLKHKIELSVKKKLNIVRHYMHIQTFGQDGGYHIDDTGSNKYTFCLYINDVYSSLSDDTTIQYVNLDETSGEFLIKIPMQNYILSIDTLNNRGIFFHSQFIHKGMAYNRFIDKPRLCITWKFEEIYIS</sequence>
<reference evidence="1" key="1">
    <citation type="journal article" date="2020" name="Nature">
        <title>Giant virus diversity and host interactions through global metagenomics.</title>
        <authorList>
            <person name="Schulz F."/>
            <person name="Roux S."/>
            <person name="Paez-Espino D."/>
            <person name="Jungbluth S."/>
            <person name="Walsh D.A."/>
            <person name="Denef V.J."/>
            <person name="McMahon K.D."/>
            <person name="Konstantinidis K.T."/>
            <person name="Eloe-Fadrosh E.A."/>
            <person name="Kyrpides N.C."/>
            <person name="Woyke T."/>
        </authorList>
    </citation>
    <scope>NUCLEOTIDE SEQUENCE</scope>
    <source>
        <strain evidence="1">GVMAG-M-3300023179-90</strain>
    </source>
</reference>
<name>A0A6C0HCV2_9ZZZZ</name>
<organism evidence="1">
    <name type="scientific">viral metagenome</name>
    <dbReference type="NCBI Taxonomy" id="1070528"/>
    <lineage>
        <taxon>unclassified sequences</taxon>
        <taxon>metagenomes</taxon>
        <taxon>organismal metagenomes</taxon>
    </lineage>
</organism>
<protein>
    <recommendedName>
        <fullName evidence="2">Prolyl 4-hydroxylase alpha subunit Fe(2+) 2OG dioxygenase domain-containing protein</fullName>
    </recommendedName>
</protein>
<proteinExistence type="predicted"/>
<accession>A0A6C0HCV2</accession>
<dbReference type="AlphaFoldDB" id="A0A6C0HCV2"/>
<dbReference type="EMBL" id="MN739925">
    <property type="protein sequence ID" value="QHT78006.1"/>
    <property type="molecule type" value="Genomic_DNA"/>
</dbReference>